<evidence type="ECO:0000313" key="1">
    <source>
        <dbReference type="EMBL" id="MBS3057297.1"/>
    </source>
</evidence>
<name>A0A8T4KT77_9ARCH</name>
<dbReference type="AlphaFoldDB" id="A0A8T4KT77"/>
<organism evidence="1 2">
    <name type="scientific">Candidatus Iainarchaeum sp</name>
    <dbReference type="NCBI Taxonomy" id="3101447"/>
    <lineage>
        <taxon>Archaea</taxon>
        <taxon>Candidatus Iainarchaeota</taxon>
        <taxon>Candidatus Iainarchaeia</taxon>
        <taxon>Candidatus Iainarchaeales</taxon>
        <taxon>Candidatus Iainarchaeaceae</taxon>
        <taxon>Candidatus Iainarchaeum</taxon>
    </lineage>
</organism>
<dbReference type="CDD" id="cd02440">
    <property type="entry name" value="AdoMet_MTases"/>
    <property type="match status" value="1"/>
</dbReference>
<evidence type="ECO:0000313" key="2">
    <source>
        <dbReference type="Proteomes" id="UP000677687"/>
    </source>
</evidence>
<dbReference type="GO" id="GO:0032259">
    <property type="term" value="P:methylation"/>
    <property type="evidence" value="ECO:0007669"/>
    <property type="project" value="UniProtKB-KW"/>
</dbReference>
<dbReference type="PANTHER" id="PTHR43591:SF110">
    <property type="entry name" value="RHODANESE DOMAIN-CONTAINING PROTEIN"/>
    <property type="match status" value="1"/>
</dbReference>
<dbReference type="PANTHER" id="PTHR43591">
    <property type="entry name" value="METHYLTRANSFERASE"/>
    <property type="match status" value="1"/>
</dbReference>
<protein>
    <submittedName>
        <fullName evidence="1">Class I SAM-dependent methyltransferase</fullName>
    </submittedName>
</protein>
<reference evidence="1" key="1">
    <citation type="submission" date="2021-03" db="EMBL/GenBank/DDBJ databases">
        <authorList>
            <person name="Jaffe A."/>
        </authorList>
    </citation>
    <scope>NUCLEOTIDE SEQUENCE</scope>
    <source>
        <strain evidence="1">RIFCSPHIGHO2_01_FULL_AR10_44_11</strain>
    </source>
</reference>
<reference evidence="1" key="2">
    <citation type="submission" date="2021-05" db="EMBL/GenBank/DDBJ databases">
        <title>Protein family content uncovers lineage relationships and bacterial pathway maintenance mechanisms in DPANN archaea.</title>
        <authorList>
            <person name="Castelle C.J."/>
            <person name="Meheust R."/>
            <person name="Jaffe A.L."/>
            <person name="Seitz K."/>
            <person name="Gong X."/>
            <person name="Baker B.J."/>
            <person name="Banfield J.F."/>
        </authorList>
    </citation>
    <scope>NUCLEOTIDE SEQUENCE</scope>
    <source>
        <strain evidence="1">RIFCSPHIGHO2_01_FULL_AR10_44_11</strain>
    </source>
</reference>
<accession>A0A8T4KT77</accession>
<proteinExistence type="predicted"/>
<keyword evidence="1" id="KW-0489">Methyltransferase</keyword>
<dbReference type="InterPro" id="IPR029063">
    <property type="entry name" value="SAM-dependent_MTases_sf"/>
</dbReference>
<dbReference type="SUPFAM" id="SSF53335">
    <property type="entry name" value="S-adenosyl-L-methionine-dependent methyltransferases"/>
    <property type="match status" value="1"/>
</dbReference>
<keyword evidence="1" id="KW-0808">Transferase</keyword>
<sequence length="190" mass="21693">MDGRTNFIVAHISGKILDVGYYCGSLHKTLKKFFPNENLYGIDIEGKCNAHYKRASAEKIPFENKFFNSVIAGETIEHLQKPEEFLKEAHRILKPHGLLVLSTPNRNSAINKLLKSYNTKVHLSLFSRKELSSLLEKNGFEIENFRMFPYTPESCDGSKHQKLFALRKAAHNFLPNALREDMAVIARKGN</sequence>
<dbReference type="Gene3D" id="3.40.50.150">
    <property type="entry name" value="Vaccinia Virus protein VP39"/>
    <property type="match status" value="1"/>
</dbReference>
<dbReference type="GO" id="GO:0008168">
    <property type="term" value="F:methyltransferase activity"/>
    <property type="evidence" value="ECO:0007669"/>
    <property type="project" value="UniProtKB-KW"/>
</dbReference>
<dbReference type="Pfam" id="PF13489">
    <property type="entry name" value="Methyltransf_23"/>
    <property type="match status" value="1"/>
</dbReference>
<dbReference type="Proteomes" id="UP000677687">
    <property type="component" value="Unassembled WGS sequence"/>
</dbReference>
<dbReference type="EMBL" id="JAGVWD010000020">
    <property type="protein sequence ID" value="MBS3057297.1"/>
    <property type="molecule type" value="Genomic_DNA"/>
</dbReference>
<comment type="caution">
    <text evidence="1">The sequence shown here is derived from an EMBL/GenBank/DDBJ whole genome shotgun (WGS) entry which is preliminary data.</text>
</comment>
<gene>
    <name evidence="1" type="ORF">J4415_01565</name>
</gene>